<feature type="transmembrane region" description="Helical" evidence="1">
    <location>
        <begin position="228"/>
        <end position="247"/>
    </location>
</feature>
<keyword evidence="1" id="KW-0472">Membrane</keyword>
<accession>A0A8I0G2U0</accession>
<proteinExistence type="predicted"/>
<dbReference type="NCBIfam" id="NF041560">
    <property type="entry name" value="T6SS_Burk_ExIF"/>
    <property type="match status" value="1"/>
</dbReference>
<sequence>MTEDDELFADMPRAYIRGLEKGKGYVKENYLRERREWIKLRQTIAYYESEGKKKHKKRLAELYREEKQLAKALADMPPDPILPPPAPLIKVRGVVKNYHQRCLTHYFDTKAYPQTWEYFSRQDENMASAAMVLASMGSAATAQGMVASNEDRVPAAAWYVTGEINGRQFSGWLGAPYCREGEEVELIAAPVGEEYLVYALVRPHARSLTMPPWCYQGVRRARIDGMKVPISVVILLIIIMLIVFIYQDGWIVSEKMVSGVTMFLTMGTFLYILPAIWAIWRRHPFPKEQLTEEILTVAGWDNVTNIDLRKLDKKNIKEFKKQGRSVRLLKSGWWFFYY</sequence>
<protein>
    <submittedName>
        <fullName evidence="2">Uncharacterized protein</fullName>
    </submittedName>
</protein>
<keyword evidence="1" id="KW-1133">Transmembrane helix</keyword>
<name>A0A8I0G2U0_CITBR</name>
<keyword evidence="1" id="KW-0812">Transmembrane</keyword>
<reference evidence="2" key="1">
    <citation type="submission" date="2020-09" db="EMBL/GenBank/DDBJ databases">
        <title>Characterization of IncC plasmids in Enterobacterales of food-producing animals originating from China.</title>
        <authorList>
            <person name="Zhang Y."/>
            <person name="Lei C.-W."/>
        </authorList>
    </citation>
    <scope>NUCLEOTIDE SEQUENCE</scope>
    <source>
        <strain evidence="2">CC1</strain>
    </source>
</reference>
<organism evidence="2 3">
    <name type="scientific">Citrobacter braakii</name>
    <dbReference type="NCBI Taxonomy" id="57706"/>
    <lineage>
        <taxon>Bacteria</taxon>
        <taxon>Pseudomonadati</taxon>
        <taxon>Pseudomonadota</taxon>
        <taxon>Gammaproteobacteria</taxon>
        <taxon>Enterobacterales</taxon>
        <taxon>Enterobacteriaceae</taxon>
        <taxon>Citrobacter</taxon>
        <taxon>Citrobacter freundii complex</taxon>
    </lineage>
</organism>
<feature type="transmembrane region" description="Helical" evidence="1">
    <location>
        <begin position="259"/>
        <end position="280"/>
    </location>
</feature>
<dbReference type="Proteomes" id="UP000605024">
    <property type="component" value="Unassembled WGS sequence"/>
</dbReference>
<evidence type="ECO:0000313" key="3">
    <source>
        <dbReference type="Proteomes" id="UP000605024"/>
    </source>
</evidence>
<dbReference type="RefSeq" id="WP_047499245.1">
    <property type="nucleotide sequence ID" value="NZ_CP045771.1"/>
</dbReference>
<dbReference type="AlphaFoldDB" id="A0A8I0G2U0"/>
<comment type="caution">
    <text evidence="2">The sequence shown here is derived from an EMBL/GenBank/DDBJ whole genome shotgun (WGS) entry which is preliminary data.</text>
</comment>
<gene>
    <name evidence="2" type="ORF">ID160_16685</name>
</gene>
<dbReference type="InterPro" id="IPR048130">
    <property type="entry name" value="T6SS_ExIF-like"/>
</dbReference>
<dbReference type="GeneID" id="66272917"/>
<evidence type="ECO:0000313" key="2">
    <source>
        <dbReference type="EMBL" id="MBD3124305.1"/>
    </source>
</evidence>
<dbReference type="EMBL" id="JACXSK010000009">
    <property type="protein sequence ID" value="MBD3124305.1"/>
    <property type="molecule type" value="Genomic_DNA"/>
</dbReference>
<evidence type="ECO:0000256" key="1">
    <source>
        <dbReference type="SAM" id="Phobius"/>
    </source>
</evidence>